<evidence type="ECO:0000313" key="5">
    <source>
        <dbReference type="EMBL" id="KAG8373072.1"/>
    </source>
</evidence>
<dbReference type="Gene3D" id="1.25.40.10">
    <property type="entry name" value="Tetratricopeptide repeat domain"/>
    <property type="match status" value="3"/>
</dbReference>
<dbReference type="InterPro" id="IPR002885">
    <property type="entry name" value="PPR_rpt"/>
</dbReference>
<dbReference type="PANTHER" id="PTHR47926:SF464">
    <property type="entry name" value="DYW DOMAIN-CONTAINING PROTEIN"/>
    <property type="match status" value="1"/>
</dbReference>
<feature type="repeat" description="PPR" evidence="3">
    <location>
        <begin position="260"/>
        <end position="294"/>
    </location>
</feature>
<sequence>MASPDIDPRCIHAEAIKKCITPIPQNRAFFNNLITLYANSNLHSSALQLFHSIPCPNTVTWTSIITAFANSPLAIRLFLSMLRHPRQTLPNARTFATLLKTCTSLQNNSLGPQLQSLSFKLSFHENPFVGSAFVSLYCKIRDLDAARKVFDEMSERDEVCFAAVINGLAQNKRPIDALGYFVEMRRQDVPSTFHSVSGALCAASRAAMLEQCMIIHGHAVVTGLYVDIYVGTSLIDGYGKCGLVEEAKGVFNELEIGMNVLAVWNAIMAGYAQQGSQVKVVELFRLMESRGIEPDEYSFLAVLTAFYNGGNATETEIWLNRMKLHYGLEPRIEHYTCLVGAMGRVGRLKEAEKVALTMPYEPDAAVWRVLLSSCASNGDADVAWRMTEKLLEIDPNDDSAYVILANVFASAARWDDVKKVWKMMRDKRVRKEVGRSWIEVRGSVHVFFAGDRRHFRKDEIYAKLTELMGQIEKLGYVPHWDEMLHEVEKKEKRELLWYHSEKLAVAFGLLTGVTPPGKALRIVKNLRICKDCHQAFKYISRVAGREIIVRDVHRYHIFLNGSCSCGDSCCVLLQVSRYDLIETVILALKEELLVGISSGAVAAAPIKIAKRPENAGKLIVVMFPSFGERYLLSVLFESVRLEAESMTSEP</sequence>
<feature type="repeat" description="PPR" evidence="3">
    <location>
        <begin position="397"/>
        <end position="431"/>
    </location>
</feature>
<dbReference type="InterPro" id="IPR036052">
    <property type="entry name" value="TrpB-like_PALP_sf"/>
</dbReference>
<evidence type="ECO:0000313" key="6">
    <source>
        <dbReference type="Proteomes" id="UP000826271"/>
    </source>
</evidence>
<dbReference type="InterPro" id="IPR046960">
    <property type="entry name" value="PPR_At4g14850-like_plant"/>
</dbReference>
<dbReference type="GO" id="GO:0003723">
    <property type="term" value="F:RNA binding"/>
    <property type="evidence" value="ECO:0007669"/>
    <property type="project" value="InterPro"/>
</dbReference>
<reference evidence="5" key="1">
    <citation type="submission" date="2019-10" db="EMBL/GenBank/DDBJ databases">
        <authorList>
            <person name="Zhang R."/>
            <person name="Pan Y."/>
            <person name="Wang J."/>
            <person name="Ma R."/>
            <person name="Yu S."/>
        </authorList>
    </citation>
    <scope>NUCLEOTIDE SEQUENCE</scope>
    <source>
        <strain evidence="5">LA-IB0</strain>
        <tissue evidence="5">Leaf</tissue>
    </source>
</reference>
<dbReference type="Proteomes" id="UP000826271">
    <property type="component" value="Unassembled WGS sequence"/>
</dbReference>
<comment type="caution">
    <text evidence="5">The sequence shown here is derived from an EMBL/GenBank/DDBJ whole genome shotgun (WGS) entry which is preliminary data.</text>
</comment>
<keyword evidence="6" id="KW-1185">Reference proteome</keyword>
<organism evidence="5 6">
    <name type="scientific">Buddleja alternifolia</name>
    <dbReference type="NCBI Taxonomy" id="168488"/>
    <lineage>
        <taxon>Eukaryota</taxon>
        <taxon>Viridiplantae</taxon>
        <taxon>Streptophyta</taxon>
        <taxon>Embryophyta</taxon>
        <taxon>Tracheophyta</taxon>
        <taxon>Spermatophyta</taxon>
        <taxon>Magnoliopsida</taxon>
        <taxon>eudicotyledons</taxon>
        <taxon>Gunneridae</taxon>
        <taxon>Pentapetalae</taxon>
        <taxon>asterids</taxon>
        <taxon>lamiids</taxon>
        <taxon>Lamiales</taxon>
        <taxon>Scrophulariaceae</taxon>
        <taxon>Buddlejeae</taxon>
        <taxon>Buddleja</taxon>
    </lineage>
</organism>
<evidence type="ECO:0000256" key="2">
    <source>
        <dbReference type="ARBA" id="ARBA00022737"/>
    </source>
</evidence>
<comment type="similarity">
    <text evidence="1">Belongs to the PPR family. PCMP-H subfamily.</text>
</comment>
<dbReference type="SUPFAM" id="SSF53686">
    <property type="entry name" value="Tryptophan synthase beta subunit-like PLP-dependent enzymes"/>
    <property type="match status" value="1"/>
</dbReference>
<dbReference type="InterPro" id="IPR032867">
    <property type="entry name" value="DYW_dom"/>
</dbReference>
<dbReference type="EMBL" id="WHWC01000012">
    <property type="protein sequence ID" value="KAG8373072.1"/>
    <property type="molecule type" value="Genomic_DNA"/>
</dbReference>
<dbReference type="Gene3D" id="3.40.50.1100">
    <property type="match status" value="1"/>
</dbReference>
<dbReference type="GO" id="GO:0008270">
    <property type="term" value="F:zinc ion binding"/>
    <property type="evidence" value="ECO:0007669"/>
    <property type="project" value="InterPro"/>
</dbReference>
<proteinExistence type="inferred from homology"/>
<gene>
    <name evidence="5" type="ORF">BUALT_Bualt12G0132700</name>
</gene>
<dbReference type="NCBIfam" id="TIGR00756">
    <property type="entry name" value="PPR"/>
    <property type="match status" value="4"/>
</dbReference>
<dbReference type="InterPro" id="IPR011990">
    <property type="entry name" value="TPR-like_helical_dom_sf"/>
</dbReference>
<dbReference type="Pfam" id="PF20431">
    <property type="entry name" value="E_motif"/>
    <property type="match status" value="1"/>
</dbReference>
<evidence type="ECO:0000259" key="4">
    <source>
        <dbReference type="Pfam" id="PF14432"/>
    </source>
</evidence>
<dbReference type="PANTHER" id="PTHR47926">
    <property type="entry name" value="PENTATRICOPEPTIDE REPEAT-CONTAINING PROTEIN"/>
    <property type="match status" value="1"/>
</dbReference>
<feature type="repeat" description="PPR" evidence="3">
    <location>
        <begin position="126"/>
        <end position="156"/>
    </location>
</feature>
<dbReference type="InterPro" id="IPR046848">
    <property type="entry name" value="E_motif"/>
</dbReference>
<dbReference type="Pfam" id="PF14432">
    <property type="entry name" value="DYW_deaminase"/>
    <property type="match status" value="1"/>
</dbReference>
<keyword evidence="2" id="KW-0677">Repeat</keyword>
<feature type="repeat" description="PPR" evidence="3">
    <location>
        <begin position="157"/>
        <end position="191"/>
    </location>
</feature>
<accession>A0AAV6WXU3</accession>
<dbReference type="FunFam" id="1.25.40.10:FF:001093">
    <property type="entry name" value="Pentatricopeptide repeat-containing protein At2g34400"/>
    <property type="match status" value="1"/>
</dbReference>
<evidence type="ECO:0000256" key="1">
    <source>
        <dbReference type="ARBA" id="ARBA00006643"/>
    </source>
</evidence>
<dbReference type="AlphaFoldDB" id="A0AAV6WXU3"/>
<protein>
    <recommendedName>
        <fullName evidence="4">DYW domain-containing protein</fullName>
    </recommendedName>
</protein>
<dbReference type="Pfam" id="PF13041">
    <property type="entry name" value="PPR_2"/>
    <property type="match status" value="1"/>
</dbReference>
<dbReference type="Pfam" id="PF01535">
    <property type="entry name" value="PPR"/>
    <property type="match status" value="4"/>
</dbReference>
<name>A0AAV6WXU3_9LAMI</name>
<feature type="domain" description="DYW" evidence="4">
    <location>
        <begin position="475"/>
        <end position="568"/>
    </location>
</feature>
<dbReference type="GO" id="GO:0009451">
    <property type="term" value="P:RNA modification"/>
    <property type="evidence" value="ECO:0007669"/>
    <property type="project" value="InterPro"/>
</dbReference>
<dbReference type="PROSITE" id="PS51375">
    <property type="entry name" value="PPR"/>
    <property type="match status" value="4"/>
</dbReference>
<evidence type="ECO:0000256" key="3">
    <source>
        <dbReference type="PROSITE-ProRule" id="PRU00708"/>
    </source>
</evidence>
<dbReference type="SUPFAM" id="SSF48452">
    <property type="entry name" value="TPR-like"/>
    <property type="match status" value="1"/>
</dbReference>